<dbReference type="CDD" id="cd07185">
    <property type="entry name" value="OmpA_C-like"/>
    <property type="match status" value="1"/>
</dbReference>
<accession>A0A2A9D3L6</accession>
<dbReference type="SUPFAM" id="SSF103088">
    <property type="entry name" value="OmpA-like"/>
    <property type="match status" value="1"/>
</dbReference>
<evidence type="ECO:0000259" key="7">
    <source>
        <dbReference type="PROSITE" id="PS51123"/>
    </source>
</evidence>
<name>A0A2A9D3L6_9MICO</name>
<dbReference type="InterPro" id="IPR050330">
    <property type="entry name" value="Bact_OuterMem_StrucFunc"/>
</dbReference>
<comment type="caution">
    <text evidence="8">The sequence shown here is derived from an EMBL/GenBank/DDBJ whole genome shotgun (WGS) entry which is preliminary data.</text>
</comment>
<comment type="subcellular location">
    <subcellularLocation>
        <location evidence="1">Cell outer membrane</location>
    </subcellularLocation>
</comment>
<proteinExistence type="predicted"/>
<dbReference type="InterPro" id="IPR006664">
    <property type="entry name" value="OMP_bac"/>
</dbReference>
<dbReference type="PROSITE" id="PS51257">
    <property type="entry name" value="PROKAR_LIPOPROTEIN"/>
    <property type="match status" value="1"/>
</dbReference>
<dbReference type="Gene3D" id="3.30.1330.60">
    <property type="entry name" value="OmpA-like domain"/>
    <property type="match status" value="1"/>
</dbReference>
<evidence type="ECO:0000256" key="6">
    <source>
        <dbReference type="SAM" id="SignalP"/>
    </source>
</evidence>
<evidence type="ECO:0000256" key="2">
    <source>
        <dbReference type="ARBA" id="ARBA00023136"/>
    </source>
</evidence>
<evidence type="ECO:0000256" key="1">
    <source>
        <dbReference type="ARBA" id="ARBA00004442"/>
    </source>
</evidence>
<keyword evidence="6" id="KW-0732">Signal</keyword>
<keyword evidence="3" id="KW-0998">Cell outer membrane</keyword>
<dbReference type="AlphaFoldDB" id="A0A2A9D3L6"/>
<sequence length="510" mass="52914">MTWAPLRWIAAVSAVVLLVGCSPAEPDEGGSGEGTSQPSSSPSATTPQEAPAQAEPIVGVGSMGGHEVEVSVAEIISDGEYAVLTMTAEGGPSVRLGIEWVEGVNANPFGASDLRLIDGEQVLLVARDAEGEPVASEGALDLSAGDQVITAVFAAPQGNDVDLLLKHVGLVADIPVVDVDALEIPDDVELSAGSSAATAPIESYSVDRAQESSTRISQGEATIAIESEVLFDVDSAELTSGAAAALARTAAQVQDAGATELEVVGHTDDRGGADYNDDLSLRRAQAVADALADDLPNVAITVEGRGEREPVVANTSAAARAANRRVEVVYREPATTEDPADPGLAGADGDLEETSGVVAEAGSSSLDYEIGGEPVRVAVEVTRMEGYLQGRFELTNLAGDEVVWTAPLGGSRIGYRADRAFDTLTQAGSAHAASLLTSRSRTYPLDYVDPYSPDQLRQLLTDRYRGDEIAAGGSSVYTVLWPDPGTDTVTVDLPNHFRLPDVPVTDESLP</sequence>
<dbReference type="PANTHER" id="PTHR30329:SF21">
    <property type="entry name" value="LIPOPROTEIN YIAD-RELATED"/>
    <property type="match status" value="1"/>
</dbReference>
<feature type="domain" description="OmpA-like" evidence="7">
    <location>
        <begin position="218"/>
        <end position="334"/>
    </location>
</feature>
<reference evidence="8 9" key="1">
    <citation type="submission" date="2017-10" db="EMBL/GenBank/DDBJ databases">
        <title>Sequencing the genomes of 1000 actinobacteria strains.</title>
        <authorList>
            <person name="Klenk H.-P."/>
        </authorList>
    </citation>
    <scope>NUCLEOTIDE SEQUENCE [LARGE SCALE GENOMIC DNA]</scope>
    <source>
        <strain evidence="8 9">DSM 21801</strain>
    </source>
</reference>
<dbReference type="InterPro" id="IPR006665">
    <property type="entry name" value="OmpA-like"/>
</dbReference>
<evidence type="ECO:0000313" key="8">
    <source>
        <dbReference type="EMBL" id="PFG21297.1"/>
    </source>
</evidence>
<keyword evidence="2 4" id="KW-0472">Membrane</keyword>
<dbReference type="PRINTS" id="PR01021">
    <property type="entry name" value="OMPADOMAIN"/>
</dbReference>
<feature type="compositionally biased region" description="Low complexity" evidence="5">
    <location>
        <begin position="34"/>
        <end position="51"/>
    </location>
</feature>
<dbReference type="PROSITE" id="PS51123">
    <property type="entry name" value="OMPA_2"/>
    <property type="match status" value="1"/>
</dbReference>
<evidence type="ECO:0000256" key="4">
    <source>
        <dbReference type="PROSITE-ProRule" id="PRU00473"/>
    </source>
</evidence>
<protein>
    <submittedName>
        <fullName evidence="8">Outer membrane protein OmpA-like peptidoglycan-associated protein</fullName>
    </submittedName>
</protein>
<evidence type="ECO:0000256" key="3">
    <source>
        <dbReference type="ARBA" id="ARBA00023237"/>
    </source>
</evidence>
<feature type="region of interest" description="Disordered" evidence="5">
    <location>
        <begin position="25"/>
        <end position="51"/>
    </location>
</feature>
<keyword evidence="9" id="KW-1185">Reference proteome</keyword>
<evidence type="ECO:0000313" key="9">
    <source>
        <dbReference type="Proteomes" id="UP000224915"/>
    </source>
</evidence>
<evidence type="ECO:0000256" key="5">
    <source>
        <dbReference type="SAM" id="MobiDB-lite"/>
    </source>
</evidence>
<dbReference type="Pfam" id="PF00691">
    <property type="entry name" value="OmpA"/>
    <property type="match status" value="1"/>
</dbReference>
<dbReference type="PANTHER" id="PTHR30329">
    <property type="entry name" value="STATOR ELEMENT OF FLAGELLAR MOTOR COMPLEX"/>
    <property type="match status" value="1"/>
</dbReference>
<dbReference type="RefSeq" id="WP_098470150.1">
    <property type="nucleotide sequence ID" value="NZ_PDJD01000001.1"/>
</dbReference>
<dbReference type="Proteomes" id="UP000224915">
    <property type="component" value="Unassembled WGS sequence"/>
</dbReference>
<feature type="signal peptide" evidence="6">
    <location>
        <begin position="1"/>
        <end position="24"/>
    </location>
</feature>
<dbReference type="InterPro" id="IPR036737">
    <property type="entry name" value="OmpA-like_sf"/>
</dbReference>
<feature type="chain" id="PRO_5012744197" evidence="6">
    <location>
        <begin position="25"/>
        <end position="510"/>
    </location>
</feature>
<dbReference type="GO" id="GO:0009279">
    <property type="term" value="C:cell outer membrane"/>
    <property type="evidence" value="ECO:0007669"/>
    <property type="project" value="UniProtKB-SubCell"/>
</dbReference>
<dbReference type="EMBL" id="PDJD01000001">
    <property type="protein sequence ID" value="PFG21297.1"/>
    <property type="molecule type" value="Genomic_DNA"/>
</dbReference>
<dbReference type="OrthoDB" id="5186344at2"/>
<organism evidence="8 9">
    <name type="scientific">Serinibacter salmoneus</name>
    <dbReference type="NCBI Taxonomy" id="556530"/>
    <lineage>
        <taxon>Bacteria</taxon>
        <taxon>Bacillati</taxon>
        <taxon>Actinomycetota</taxon>
        <taxon>Actinomycetes</taxon>
        <taxon>Micrococcales</taxon>
        <taxon>Beutenbergiaceae</taxon>
        <taxon>Serinibacter</taxon>
    </lineage>
</organism>
<gene>
    <name evidence="8" type="ORF">ATL40_2924</name>
</gene>